<evidence type="ECO:0000313" key="1">
    <source>
        <dbReference type="EMBL" id="MDA2809207.1"/>
    </source>
</evidence>
<proteinExistence type="predicted"/>
<dbReference type="Pfam" id="PF13707">
    <property type="entry name" value="RloB"/>
    <property type="match status" value="1"/>
</dbReference>
<dbReference type="Proteomes" id="UP001527866">
    <property type="component" value="Unassembled WGS sequence"/>
</dbReference>
<sequence length="103" mass="11628">MTEVVVSNPCFEFWLLYHFQDLTSSVDRNVLCKEKLRRHFDGYAKHLPPDFPFGHHSEAKRRALRVADAPEDSGIIGPNPSTNVWLLIEAVRRASARDVAGPG</sequence>
<reference evidence="1 2" key="1">
    <citation type="submission" date="2023-01" db="EMBL/GenBank/DDBJ databases">
        <title>Draft genome sequence of Nocardiopsis sp. RSe5-2 isolated from halophytes.</title>
        <authorList>
            <person name="Duangmal K."/>
            <person name="Chantavorakit T."/>
        </authorList>
    </citation>
    <scope>NUCLEOTIDE SEQUENCE [LARGE SCALE GENOMIC DNA]</scope>
    <source>
        <strain evidence="1 2">RSe5-2</strain>
    </source>
</reference>
<protein>
    <submittedName>
        <fullName evidence="1">RloB family protein</fullName>
    </submittedName>
</protein>
<dbReference type="EMBL" id="JAQFWQ010000002">
    <property type="protein sequence ID" value="MDA2809207.1"/>
    <property type="molecule type" value="Genomic_DNA"/>
</dbReference>
<keyword evidence="2" id="KW-1185">Reference proteome</keyword>
<organism evidence="1 2">
    <name type="scientific">Nocardiopsis endophytica</name>
    <dbReference type="NCBI Taxonomy" id="3018445"/>
    <lineage>
        <taxon>Bacteria</taxon>
        <taxon>Bacillati</taxon>
        <taxon>Actinomycetota</taxon>
        <taxon>Actinomycetes</taxon>
        <taxon>Streptosporangiales</taxon>
        <taxon>Nocardiopsidaceae</taxon>
        <taxon>Nocardiopsis</taxon>
    </lineage>
</organism>
<evidence type="ECO:0000313" key="2">
    <source>
        <dbReference type="Proteomes" id="UP001527866"/>
    </source>
</evidence>
<dbReference type="RefSeq" id="WP_270683122.1">
    <property type="nucleotide sequence ID" value="NZ_JAQFWQ010000002.1"/>
</dbReference>
<gene>
    <name evidence="1" type="ORF">O4J56_01035</name>
</gene>
<comment type="caution">
    <text evidence="1">The sequence shown here is derived from an EMBL/GenBank/DDBJ whole genome shotgun (WGS) entry which is preliminary data.</text>
</comment>
<dbReference type="InterPro" id="IPR025591">
    <property type="entry name" value="RloB"/>
</dbReference>
<accession>A0ABT4TWY3</accession>
<name>A0ABT4TWY3_9ACTN</name>